<organism evidence="1 2">
    <name type="scientific">Dryococelus australis</name>
    <dbReference type="NCBI Taxonomy" id="614101"/>
    <lineage>
        <taxon>Eukaryota</taxon>
        <taxon>Metazoa</taxon>
        <taxon>Ecdysozoa</taxon>
        <taxon>Arthropoda</taxon>
        <taxon>Hexapoda</taxon>
        <taxon>Insecta</taxon>
        <taxon>Pterygota</taxon>
        <taxon>Neoptera</taxon>
        <taxon>Polyneoptera</taxon>
        <taxon>Phasmatodea</taxon>
        <taxon>Verophasmatodea</taxon>
        <taxon>Anareolatae</taxon>
        <taxon>Phasmatidae</taxon>
        <taxon>Eurycanthinae</taxon>
        <taxon>Dryococelus</taxon>
    </lineage>
</organism>
<evidence type="ECO:0000313" key="2">
    <source>
        <dbReference type="Proteomes" id="UP001159363"/>
    </source>
</evidence>
<reference evidence="1 2" key="1">
    <citation type="submission" date="2023-02" db="EMBL/GenBank/DDBJ databases">
        <title>LHISI_Scaffold_Assembly.</title>
        <authorList>
            <person name="Stuart O.P."/>
            <person name="Cleave R."/>
            <person name="Magrath M.J.L."/>
            <person name="Mikheyev A.S."/>
        </authorList>
    </citation>
    <scope>NUCLEOTIDE SEQUENCE [LARGE SCALE GENOMIC DNA]</scope>
    <source>
        <strain evidence="1">Daus_M_001</strain>
        <tissue evidence="1">Leg muscle</tissue>
    </source>
</reference>
<dbReference type="EMBL" id="JARBHB010000004">
    <property type="protein sequence ID" value="KAJ8886457.1"/>
    <property type="molecule type" value="Genomic_DNA"/>
</dbReference>
<sequence length="95" mass="10885">MPDSFMESESYNAIFQLYILKGKGCEEMVCNKHYLNLLKGCRPILKSTKIQDVLSLMKSMKPKNAQWLQNLVDSIWMDGENNEDDVFSAGEEMGD</sequence>
<keyword evidence="2" id="KW-1185">Reference proteome</keyword>
<comment type="caution">
    <text evidence="1">The sequence shown here is derived from an EMBL/GenBank/DDBJ whole genome shotgun (WGS) entry which is preliminary data.</text>
</comment>
<dbReference type="Proteomes" id="UP001159363">
    <property type="component" value="Chromosome X"/>
</dbReference>
<accession>A0ABQ9HQ01</accession>
<proteinExistence type="predicted"/>
<evidence type="ECO:0000313" key="1">
    <source>
        <dbReference type="EMBL" id="KAJ8886457.1"/>
    </source>
</evidence>
<gene>
    <name evidence="1" type="ORF">PR048_012668</name>
</gene>
<protein>
    <submittedName>
        <fullName evidence="1">Uncharacterized protein</fullName>
    </submittedName>
</protein>
<name>A0ABQ9HQ01_9NEOP</name>